<dbReference type="STRING" id="2070753.A0A3A2ZTD2"/>
<organism evidence="1 2">
    <name type="scientific">Aspergillus sclerotialis</name>
    <dbReference type="NCBI Taxonomy" id="2070753"/>
    <lineage>
        <taxon>Eukaryota</taxon>
        <taxon>Fungi</taxon>
        <taxon>Dikarya</taxon>
        <taxon>Ascomycota</taxon>
        <taxon>Pezizomycotina</taxon>
        <taxon>Eurotiomycetes</taxon>
        <taxon>Eurotiomycetidae</taxon>
        <taxon>Eurotiales</taxon>
        <taxon>Aspergillaceae</taxon>
        <taxon>Aspergillus</taxon>
        <taxon>Aspergillus subgen. Polypaecilum</taxon>
    </lineage>
</organism>
<evidence type="ECO:0000313" key="2">
    <source>
        <dbReference type="Proteomes" id="UP000266188"/>
    </source>
</evidence>
<dbReference type="Proteomes" id="UP000266188">
    <property type="component" value="Unassembled WGS sequence"/>
</dbReference>
<reference evidence="2" key="1">
    <citation type="submission" date="2017-02" db="EMBL/GenBank/DDBJ databases">
        <authorList>
            <person name="Tafer H."/>
            <person name="Lopandic K."/>
        </authorList>
    </citation>
    <scope>NUCLEOTIDE SEQUENCE [LARGE SCALE GENOMIC DNA]</scope>
    <source>
        <strain evidence="2">CBS 366.77</strain>
    </source>
</reference>
<keyword evidence="2" id="KW-1185">Reference proteome</keyword>
<accession>A0A3A2ZTD2</accession>
<dbReference type="OrthoDB" id="422086at2759"/>
<evidence type="ECO:0000313" key="1">
    <source>
        <dbReference type="EMBL" id="RJE22564.1"/>
    </source>
</evidence>
<sequence length="372" mass="40183">MTDKVYPVADIDDVAGFMAAARAYHQQAEIDEAEEAAATATAFASNDEGFAQVSDAYYGLSVIDNDPFTDHRPKEDNGVAEKLATGFEVKSPQVTATEAAAGVASIVKDETTTPFDTPSVKDTTGVNIASPISSIGAPAHSVVNDLDEDRENLAVFKSWGTPPARDKPGNISPLHLSSSVLTDKVILLASRIRRIIVKGLPSNWRSPAKVLSLIHGGTIESIHIGPSGTAHVLFCEHEACKAFYDKYPNGIDLDKDKGQTVFVEMGKDVDVVSSQLSFNLSVGATRVVRVVGADMEVGMGKLLKLASMNNRKVEKIIDTYIPGDARNVVFRFCSIYDAVTFRAMIVRDHDWEHCNVQYAKDPCEIATGVHVD</sequence>
<protein>
    <submittedName>
        <fullName evidence="1">Uncharacterized protein</fullName>
    </submittedName>
</protein>
<name>A0A3A2ZTD2_9EURO</name>
<dbReference type="EMBL" id="MVGC01000162">
    <property type="protein sequence ID" value="RJE22564.1"/>
    <property type="molecule type" value="Genomic_DNA"/>
</dbReference>
<proteinExistence type="predicted"/>
<gene>
    <name evidence="1" type="ORF">PHISCL_05110</name>
</gene>
<dbReference type="AlphaFoldDB" id="A0A3A2ZTD2"/>
<comment type="caution">
    <text evidence="1">The sequence shown here is derived from an EMBL/GenBank/DDBJ whole genome shotgun (WGS) entry which is preliminary data.</text>
</comment>